<dbReference type="OrthoDB" id="10255630at2759"/>
<dbReference type="Proteomes" id="UP000023152">
    <property type="component" value="Unassembled WGS sequence"/>
</dbReference>
<dbReference type="InterPro" id="IPR001632">
    <property type="entry name" value="WD40_G-protein_beta-like"/>
</dbReference>
<evidence type="ECO:0000256" key="1">
    <source>
        <dbReference type="ARBA" id="ARBA00009768"/>
    </source>
</evidence>
<keyword evidence="4" id="KW-0807">Transducer</keyword>
<dbReference type="InterPro" id="IPR015943">
    <property type="entry name" value="WD40/YVTN_repeat-like_dom_sf"/>
</dbReference>
<dbReference type="Gene3D" id="2.130.10.10">
    <property type="entry name" value="YVTN repeat-like/Quinoprotein amine dehydrogenase"/>
    <property type="match status" value="2"/>
</dbReference>
<evidence type="ECO:0000256" key="4">
    <source>
        <dbReference type="ARBA" id="ARBA00023224"/>
    </source>
</evidence>
<keyword evidence="8" id="KW-1185">Reference proteome</keyword>
<keyword evidence="2 5" id="KW-0853">WD repeat</keyword>
<feature type="repeat" description="WD" evidence="5">
    <location>
        <begin position="83"/>
        <end position="123"/>
    </location>
</feature>
<protein>
    <submittedName>
        <fullName evidence="7">WD-40 repeat-containing protein</fullName>
    </submittedName>
</protein>
<dbReference type="PROSITE" id="PS50294">
    <property type="entry name" value="WD_REPEATS_REGION"/>
    <property type="match status" value="2"/>
</dbReference>
<dbReference type="PIRSF" id="PIRSF002394">
    <property type="entry name" value="GN-bd_beta"/>
    <property type="match status" value="1"/>
</dbReference>
<dbReference type="InterPro" id="IPR001680">
    <property type="entry name" value="WD40_rpt"/>
</dbReference>
<keyword evidence="6" id="KW-0812">Transmembrane</keyword>
<feature type="repeat" description="WD" evidence="5">
    <location>
        <begin position="178"/>
        <end position="213"/>
    </location>
</feature>
<dbReference type="PROSITE" id="PS50082">
    <property type="entry name" value="WD_REPEATS_2"/>
    <property type="match status" value="3"/>
</dbReference>
<dbReference type="GO" id="GO:0007165">
    <property type="term" value="P:signal transduction"/>
    <property type="evidence" value="ECO:0007669"/>
    <property type="project" value="UniProtKB-KW"/>
</dbReference>
<evidence type="ECO:0000313" key="8">
    <source>
        <dbReference type="Proteomes" id="UP000023152"/>
    </source>
</evidence>
<gene>
    <name evidence="7" type="ORF">RFI_21335</name>
</gene>
<sequence length="334" mass="37919">MKIFFLKKNMNTRIHNTLICQLWNSRTTNKKLAISLQMGWVMALDYAQSGNFIASGGLDNMCSVFQITEDSVGWETKTANAELRQHEGYISDNKFVDDTKILTASGDSTIIEWDLTTKHHGRTFKDHTGLYISSFINSFVLLSFPPFFFFFLEFLPFLSLIRRKRMWLTNTNIFVGDVMSVNLHPTEKRLFVSGSTDGTVKLWDLRVDKCTQTFRAHSSDVNVARYFPNGRCVASGSDDSTIRLWDIPSRRQVNQYDDLQNKSVPAVADLDFTLSGSTLYASYADPPYCLAWNTLSAEKVDTVLHTVRAPRLRIHPKGHALASGGWDCIVRIFA</sequence>
<evidence type="ECO:0000256" key="5">
    <source>
        <dbReference type="PROSITE-ProRule" id="PRU00221"/>
    </source>
</evidence>
<feature type="transmembrane region" description="Helical" evidence="6">
    <location>
        <begin position="135"/>
        <end position="158"/>
    </location>
</feature>
<evidence type="ECO:0000256" key="6">
    <source>
        <dbReference type="SAM" id="Phobius"/>
    </source>
</evidence>
<dbReference type="PRINTS" id="PR00319">
    <property type="entry name" value="GPROTEINB"/>
</dbReference>
<name>X6MRF6_RETFI</name>
<dbReference type="InterPro" id="IPR036322">
    <property type="entry name" value="WD40_repeat_dom_sf"/>
</dbReference>
<evidence type="ECO:0000313" key="7">
    <source>
        <dbReference type="EMBL" id="ETO16027.1"/>
    </source>
</evidence>
<feature type="repeat" description="WD" evidence="5">
    <location>
        <begin position="214"/>
        <end position="255"/>
    </location>
</feature>
<proteinExistence type="inferred from homology"/>
<dbReference type="Pfam" id="PF00400">
    <property type="entry name" value="WD40"/>
    <property type="match status" value="4"/>
</dbReference>
<evidence type="ECO:0000256" key="3">
    <source>
        <dbReference type="ARBA" id="ARBA00022737"/>
    </source>
</evidence>
<dbReference type="InterPro" id="IPR020472">
    <property type="entry name" value="WD40_PAC1"/>
</dbReference>
<reference evidence="7 8" key="1">
    <citation type="journal article" date="2013" name="Curr. Biol.">
        <title>The Genome of the Foraminiferan Reticulomyxa filosa.</title>
        <authorList>
            <person name="Glockner G."/>
            <person name="Hulsmann N."/>
            <person name="Schleicher M."/>
            <person name="Noegel A.A."/>
            <person name="Eichinger L."/>
            <person name="Gallinger C."/>
            <person name="Pawlowski J."/>
            <person name="Sierra R."/>
            <person name="Euteneuer U."/>
            <person name="Pillet L."/>
            <person name="Moustafa A."/>
            <person name="Platzer M."/>
            <person name="Groth M."/>
            <person name="Szafranski K."/>
            <person name="Schliwa M."/>
        </authorList>
    </citation>
    <scope>NUCLEOTIDE SEQUENCE [LARGE SCALE GENOMIC DNA]</scope>
</reference>
<evidence type="ECO:0000256" key="2">
    <source>
        <dbReference type="ARBA" id="ARBA00022574"/>
    </source>
</evidence>
<accession>X6MRF6</accession>
<dbReference type="PANTHER" id="PTHR19850">
    <property type="entry name" value="GUANINE NUCLEOTIDE-BINDING PROTEIN BETA G PROTEIN BETA"/>
    <property type="match status" value="1"/>
</dbReference>
<dbReference type="PRINTS" id="PR00320">
    <property type="entry name" value="GPROTEINBRPT"/>
</dbReference>
<dbReference type="SMART" id="SM00320">
    <property type="entry name" value="WD40"/>
    <property type="match status" value="5"/>
</dbReference>
<dbReference type="AlphaFoldDB" id="X6MRF6"/>
<keyword evidence="3" id="KW-0677">Repeat</keyword>
<organism evidence="7 8">
    <name type="scientific">Reticulomyxa filosa</name>
    <dbReference type="NCBI Taxonomy" id="46433"/>
    <lineage>
        <taxon>Eukaryota</taxon>
        <taxon>Sar</taxon>
        <taxon>Rhizaria</taxon>
        <taxon>Retaria</taxon>
        <taxon>Foraminifera</taxon>
        <taxon>Monothalamids</taxon>
        <taxon>Reticulomyxidae</taxon>
        <taxon>Reticulomyxa</taxon>
    </lineage>
</organism>
<comment type="caution">
    <text evidence="7">The sequence shown here is derived from an EMBL/GenBank/DDBJ whole genome shotgun (WGS) entry which is preliminary data.</text>
</comment>
<keyword evidence="6" id="KW-1133">Transmembrane helix</keyword>
<dbReference type="EMBL" id="ASPP01018627">
    <property type="protein sequence ID" value="ETO16027.1"/>
    <property type="molecule type" value="Genomic_DNA"/>
</dbReference>
<dbReference type="InterPro" id="IPR016346">
    <property type="entry name" value="G-protein_beta_1-5"/>
</dbReference>
<dbReference type="InterPro" id="IPR019775">
    <property type="entry name" value="WD40_repeat_CS"/>
</dbReference>
<dbReference type="PROSITE" id="PS00678">
    <property type="entry name" value="WD_REPEATS_1"/>
    <property type="match status" value="1"/>
</dbReference>
<dbReference type="SUPFAM" id="SSF50978">
    <property type="entry name" value="WD40 repeat-like"/>
    <property type="match status" value="1"/>
</dbReference>
<keyword evidence="6" id="KW-0472">Membrane</keyword>
<comment type="similarity">
    <text evidence="1">Belongs to the WD repeat G protein beta family.</text>
</comment>